<dbReference type="PANTHER" id="PTHR30195">
    <property type="entry name" value="TYPE I SITE-SPECIFIC DEOXYRIBONUCLEASE PROTEIN SUBUNIT M AND R"/>
    <property type="match status" value="1"/>
</dbReference>
<dbReference type="InterPro" id="IPR004473">
    <property type="entry name" value="Restrct_endonuc_typeI_HsdR"/>
</dbReference>
<comment type="similarity">
    <text evidence="2 11">Belongs to the HsdR family.</text>
</comment>
<dbReference type="Pfam" id="PF22679">
    <property type="entry name" value="T1R_D3-like"/>
    <property type="match status" value="1"/>
</dbReference>
<dbReference type="NCBIfam" id="TIGR00348">
    <property type="entry name" value="hsdR"/>
    <property type="match status" value="1"/>
</dbReference>
<keyword evidence="6 11" id="KW-0680">Restriction system</keyword>
<keyword evidence="14" id="KW-1185">Reference proteome</keyword>
<dbReference type="RefSeq" id="WP_229662774.1">
    <property type="nucleotide sequence ID" value="NZ_BMNI01000004.1"/>
</dbReference>
<dbReference type="CDD" id="cd18030">
    <property type="entry name" value="DEXHc_RE_I_HsdR"/>
    <property type="match status" value="1"/>
</dbReference>
<comment type="caution">
    <text evidence="13">The sequence shown here is derived from an EMBL/GenBank/DDBJ whole genome shotgun (WGS) entry which is preliminary data.</text>
</comment>
<evidence type="ECO:0000256" key="3">
    <source>
        <dbReference type="ARBA" id="ARBA00011296"/>
    </source>
</evidence>
<dbReference type="InterPro" id="IPR007409">
    <property type="entry name" value="Restrct_endonuc_type1_HsdR_N"/>
</dbReference>
<evidence type="ECO:0000256" key="6">
    <source>
        <dbReference type="ARBA" id="ARBA00022747"/>
    </source>
</evidence>
<dbReference type="Pfam" id="PF12008">
    <property type="entry name" value="EcoR124_C"/>
    <property type="match status" value="1"/>
</dbReference>
<dbReference type="EMBL" id="BMNI01000004">
    <property type="protein sequence ID" value="GGO89654.1"/>
    <property type="molecule type" value="Genomic_DNA"/>
</dbReference>
<accession>A0ABQ2N9P0</accession>
<proteinExistence type="inferred from homology"/>
<comment type="catalytic activity">
    <reaction evidence="1 11">
        <text>Endonucleolytic cleavage of DNA to give random double-stranded fragments with terminal 5'-phosphates, ATP is simultaneously hydrolyzed.</text>
        <dbReference type="EC" id="3.1.21.3"/>
    </reaction>
</comment>
<dbReference type="PROSITE" id="PS51192">
    <property type="entry name" value="HELICASE_ATP_BIND_1"/>
    <property type="match status" value="1"/>
</dbReference>
<reference evidence="14" key="1">
    <citation type="journal article" date="2019" name="Int. J. Syst. Evol. Microbiol.">
        <title>The Global Catalogue of Microorganisms (GCM) 10K type strain sequencing project: providing services to taxonomists for standard genome sequencing and annotation.</title>
        <authorList>
            <consortium name="The Broad Institute Genomics Platform"/>
            <consortium name="The Broad Institute Genome Sequencing Center for Infectious Disease"/>
            <person name="Wu L."/>
            <person name="Ma J."/>
        </authorList>
    </citation>
    <scope>NUCLEOTIDE SEQUENCE [LARGE SCALE GENOMIC DNA]</scope>
    <source>
        <strain evidence="14">CGMCC 4.7371</strain>
    </source>
</reference>
<dbReference type="InterPro" id="IPR055180">
    <property type="entry name" value="HsdR_RecA-like_helicase_dom_2"/>
</dbReference>
<organism evidence="13 14">
    <name type="scientific">Nocardioides phosphati</name>
    <dbReference type="NCBI Taxonomy" id="1867775"/>
    <lineage>
        <taxon>Bacteria</taxon>
        <taxon>Bacillati</taxon>
        <taxon>Actinomycetota</taxon>
        <taxon>Actinomycetes</taxon>
        <taxon>Propionibacteriales</taxon>
        <taxon>Nocardioidaceae</taxon>
        <taxon>Nocardioides</taxon>
    </lineage>
</organism>
<keyword evidence="8 11" id="KW-0378">Hydrolase</keyword>
<keyword evidence="13" id="KW-0347">Helicase</keyword>
<keyword evidence="9 11" id="KW-0067">ATP-binding</keyword>
<dbReference type="Pfam" id="PF04313">
    <property type="entry name" value="HSDR_N"/>
    <property type="match status" value="1"/>
</dbReference>
<evidence type="ECO:0000256" key="2">
    <source>
        <dbReference type="ARBA" id="ARBA00008598"/>
    </source>
</evidence>
<dbReference type="InterPro" id="IPR027417">
    <property type="entry name" value="P-loop_NTPase"/>
</dbReference>
<protein>
    <recommendedName>
        <fullName evidence="11">Type I restriction enzyme endonuclease subunit</fullName>
        <shortName evidence="11">R protein</shortName>
        <ecNumber evidence="11">3.1.21.3</ecNumber>
    </recommendedName>
</protein>
<dbReference type="SMART" id="SM00487">
    <property type="entry name" value="DEXDc"/>
    <property type="match status" value="1"/>
</dbReference>
<evidence type="ECO:0000256" key="11">
    <source>
        <dbReference type="RuleBase" id="RU364115"/>
    </source>
</evidence>
<evidence type="ECO:0000256" key="10">
    <source>
        <dbReference type="ARBA" id="ARBA00023125"/>
    </source>
</evidence>
<dbReference type="Gene3D" id="3.90.1570.50">
    <property type="match status" value="2"/>
</dbReference>
<dbReference type="GO" id="GO:0004386">
    <property type="term" value="F:helicase activity"/>
    <property type="evidence" value="ECO:0007669"/>
    <property type="project" value="UniProtKB-KW"/>
</dbReference>
<dbReference type="PANTHER" id="PTHR30195:SF16">
    <property type="entry name" value="TYPE I RESTRICTION ENZYME ENDONUCLEASE SUBUNIT"/>
    <property type="match status" value="1"/>
</dbReference>
<dbReference type="SUPFAM" id="SSF52540">
    <property type="entry name" value="P-loop containing nucleoside triphosphate hydrolases"/>
    <property type="match status" value="1"/>
</dbReference>
<comment type="subunit">
    <text evidence="3 11">The type I restriction/modification system is composed of three polypeptides R, M and S.</text>
</comment>
<sequence length="1018" mass="114989">MTEFPELGAAGSATHFEPISVSDESTVVAEFSPDAADGSGYQSEAELEAELVRLLQGQAYEYLPVTSASALEANLRTQLAALNKIEFSDAEWQRLFAESIAGKNDGIVEKTMRIQADHIQVLKRDDGTAKNIYLIDKANVHNNRLQVINQYEVDGARSNRYDVTVLVNGLPMVHIELKRRGVDIREAFNQINRYQRESFWADSGLFQYVQLFVISNGTLTKYYSNTTRDRHVNETVGGRRGKKQSSNTFEFTSWWADANNRAIADLTGFTKTFFAKHTLLNILTKYCVFDVDRNLLVMRPYQIVAAERILQRIETSTNYRQLGTVAAGGYVWHTTGSGKTLTSFKAAQLASKLTSVDKVLFVVDRKDLDYQTQREYDRFEKGAVDGTTNTSHLKRRLEDPASRIIVTTIQKLDRFIKANAKHEIYSGHLVVIFDECHRSQFGDMHVAITKAFKKYNLFGFTGTPIFAENAGSSGNPQLRTTEQAFGDKLHTYTIVDAISDKNVLPFRIDYVNTLKIPDTLTDKQVAAINTEAALLSPERVGAVTSYILDHFDQKTRRNSTYRLGEKRVAGFNSMFATASIDAAKRYYKEFEEQQREREIANPAYQPLKVGLIFSYAANEDLDGGLLGEEEFETHDLDQSSRDFLEDAVQDYNGMFGTSFDTSADRFQNYYKDLSQRLKNRELDLLIVVNMFLTGFDATTLNTLWVDKNLRSHGLIQAYSRTNRILNSVKTYGNIVSFRDLEQATNDALSLFGNKDARGVVLLKPYADYYGEYSKLVADLIALFPLDLPIVGEAAQKQFIALFGAILRLRNILVSFDDFAGHELLSEREFQDYRSIYLNLYAEFRSQDAAEKESINDDVVFEIELIKQVEVNVDYILLLVEQWRQARGNGSDVEMTALMNIQRAIDSSITLRNKRDLILAFVDSVNVSDDTSEDWRRFVEAKKTEELEALIVAEGLKPDETRAFVAEAFRDGAIPTAGTAITKILPPVSRFAAGGNHALKKQSVLDKLAAFFDRYFGLT</sequence>
<gene>
    <name evidence="13" type="ORF">GCM10011584_19630</name>
</gene>
<dbReference type="InterPro" id="IPR014001">
    <property type="entry name" value="Helicase_ATP-bd"/>
</dbReference>
<evidence type="ECO:0000256" key="4">
    <source>
        <dbReference type="ARBA" id="ARBA00022722"/>
    </source>
</evidence>
<dbReference type="Gene3D" id="1.20.58.2040">
    <property type="match status" value="1"/>
</dbReference>
<evidence type="ECO:0000256" key="5">
    <source>
        <dbReference type="ARBA" id="ARBA00022741"/>
    </source>
</evidence>
<evidence type="ECO:0000256" key="7">
    <source>
        <dbReference type="ARBA" id="ARBA00022759"/>
    </source>
</evidence>
<evidence type="ECO:0000256" key="8">
    <source>
        <dbReference type="ARBA" id="ARBA00022801"/>
    </source>
</evidence>
<dbReference type="InterPro" id="IPR040980">
    <property type="entry name" value="SWI2_SNF2"/>
</dbReference>
<dbReference type="CDD" id="cd18800">
    <property type="entry name" value="SF2_C_EcoR124I-like"/>
    <property type="match status" value="1"/>
</dbReference>
<evidence type="ECO:0000313" key="14">
    <source>
        <dbReference type="Proteomes" id="UP000655410"/>
    </source>
</evidence>
<dbReference type="EC" id="3.1.21.3" evidence="11"/>
<evidence type="ECO:0000256" key="9">
    <source>
        <dbReference type="ARBA" id="ARBA00022840"/>
    </source>
</evidence>
<keyword evidence="7" id="KW-0255">Endonuclease</keyword>
<evidence type="ECO:0000313" key="13">
    <source>
        <dbReference type="EMBL" id="GGO89654.1"/>
    </source>
</evidence>
<keyword evidence="10 11" id="KW-0238">DNA-binding</keyword>
<dbReference type="CDD" id="cd22332">
    <property type="entry name" value="HsdR_N"/>
    <property type="match status" value="1"/>
</dbReference>
<dbReference type="Gene3D" id="3.40.50.300">
    <property type="entry name" value="P-loop containing nucleotide triphosphate hydrolases"/>
    <property type="match status" value="2"/>
</dbReference>
<keyword evidence="4" id="KW-0540">Nuclease</keyword>
<dbReference type="InterPro" id="IPR051268">
    <property type="entry name" value="Type-I_R_enzyme_R_subunit"/>
</dbReference>
<dbReference type="InterPro" id="IPR022625">
    <property type="entry name" value="TypeI_RM_Rsu_C"/>
</dbReference>
<keyword evidence="5 11" id="KW-0547">Nucleotide-binding</keyword>
<name>A0ABQ2N9P0_9ACTN</name>
<comment type="function">
    <text evidence="11">Subunit R is required for both nuclease and ATPase activities, but not for modification.</text>
</comment>
<feature type="domain" description="Helicase ATP-binding" evidence="12">
    <location>
        <begin position="320"/>
        <end position="482"/>
    </location>
</feature>
<dbReference type="Proteomes" id="UP000655410">
    <property type="component" value="Unassembled WGS sequence"/>
</dbReference>
<evidence type="ECO:0000256" key="1">
    <source>
        <dbReference type="ARBA" id="ARBA00000851"/>
    </source>
</evidence>
<dbReference type="Pfam" id="PF18766">
    <property type="entry name" value="SWI2_SNF2"/>
    <property type="match status" value="1"/>
</dbReference>
<evidence type="ECO:0000259" key="12">
    <source>
        <dbReference type="PROSITE" id="PS51192"/>
    </source>
</evidence>